<dbReference type="Proteomes" id="UP000245207">
    <property type="component" value="Unassembled WGS sequence"/>
</dbReference>
<reference evidence="1 2" key="1">
    <citation type="journal article" date="2018" name="Mol. Plant">
        <title>The genome of Artemisia annua provides insight into the evolution of Asteraceae family and artemisinin biosynthesis.</title>
        <authorList>
            <person name="Shen Q."/>
            <person name="Zhang L."/>
            <person name="Liao Z."/>
            <person name="Wang S."/>
            <person name="Yan T."/>
            <person name="Shi P."/>
            <person name="Liu M."/>
            <person name="Fu X."/>
            <person name="Pan Q."/>
            <person name="Wang Y."/>
            <person name="Lv Z."/>
            <person name="Lu X."/>
            <person name="Zhang F."/>
            <person name="Jiang W."/>
            <person name="Ma Y."/>
            <person name="Chen M."/>
            <person name="Hao X."/>
            <person name="Li L."/>
            <person name="Tang Y."/>
            <person name="Lv G."/>
            <person name="Zhou Y."/>
            <person name="Sun X."/>
            <person name="Brodelius P.E."/>
            <person name="Rose J.K.C."/>
            <person name="Tang K."/>
        </authorList>
    </citation>
    <scope>NUCLEOTIDE SEQUENCE [LARGE SCALE GENOMIC DNA]</scope>
    <source>
        <strain evidence="2">cv. Huhao1</strain>
        <tissue evidence="1">Leaf</tissue>
    </source>
</reference>
<keyword evidence="2" id="KW-1185">Reference proteome</keyword>
<evidence type="ECO:0000313" key="1">
    <source>
        <dbReference type="EMBL" id="PWA39792.1"/>
    </source>
</evidence>
<accession>A0A2U1KSR3</accession>
<dbReference type="AlphaFoldDB" id="A0A2U1KSR3"/>
<protein>
    <submittedName>
        <fullName evidence="1">Uncharacterized protein</fullName>
    </submittedName>
</protein>
<organism evidence="1 2">
    <name type="scientific">Artemisia annua</name>
    <name type="common">Sweet wormwood</name>
    <dbReference type="NCBI Taxonomy" id="35608"/>
    <lineage>
        <taxon>Eukaryota</taxon>
        <taxon>Viridiplantae</taxon>
        <taxon>Streptophyta</taxon>
        <taxon>Embryophyta</taxon>
        <taxon>Tracheophyta</taxon>
        <taxon>Spermatophyta</taxon>
        <taxon>Magnoliopsida</taxon>
        <taxon>eudicotyledons</taxon>
        <taxon>Gunneridae</taxon>
        <taxon>Pentapetalae</taxon>
        <taxon>asterids</taxon>
        <taxon>campanulids</taxon>
        <taxon>Asterales</taxon>
        <taxon>Asteraceae</taxon>
        <taxon>Asteroideae</taxon>
        <taxon>Anthemideae</taxon>
        <taxon>Artemisiinae</taxon>
        <taxon>Artemisia</taxon>
    </lineage>
</organism>
<evidence type="ECO:0000313" key="2">
    <source>
        <dbReference type="Proteomes" id="UP000245207"/>
    </source>
</evidence>
<comment type="caution">
    <text evidence="1">The sequence shown here is derived from an EMBL/GenBank/DDBJ whole genome shotgun (WGS) entry which is preliminary data.</text>
</comment>
<gene>
    <name evidence="1" type="ORF">CTI12_AA568390</name>
</gene>
<name>A0A2U1KSR3_ARTAN</name>
<sequence length="113" mass="13594">MRKIVRALLSNYRPDLVKRYAAGEDRYCIKIQPPLAYDADERWEWAFSFIETSGIKVIKTLYSDDRYARFYEALQRIKSKNYERWMDVCSRIPETIVFAAKNLLLIIFKIREM</sequence>
<dbReference type="EMBL" id="PKPP01014330">
    <property type="protein sequence ID" value="PWA39792.1"/>
    <property type="molecule type" value="Genomic_DNA"/>
</dbReference>
<proteinExistence type="predicted"/>